<proteinExistence type="predicted"/>
<dbReference type="AlphaFoldDB" id="V9N0T7"/>
<name>V9N0T7_9MYCO</name>
<sequence>MSFLVVVPEFLTSAAADVENIGSTLRAANAAAAASTTALAAAGADEVSAAVAALFARFGQEYQAVSAQASAFHQQFVQTLNSASGSYAAAEATIASQLQTAQHDLLGAVNAPTETLLGRPLIGDGAPGTATSPNGGAGGLLYGNGGNGYSATASGVGGGAGGSAGLIGNGGAGGRGGLLYGGYGVSGPGGDGRTVPLEIIHVTEPTVHANVNGGPTSTILVDTGSAGLVVSPEDVGGILGVLHMGLPTGLSISGYSGGLYYIFATYTTTVDFGNGIVTAPTAVNVVLLSIPTSPFAISTYFSALLADPTTTPFEAYFGAVGVDGVLGVGPNAVGPGPSIPTMALPGDLNQGVLIDAPAGELVFGPNPLPAPNVEVVGSPITTLYVKIDGGTPIPVPSIIDSGGVTGTIPSYVIGSGTLPANTNIEVYTSPGGDRLYAFNTNDYRPTVISSGLMNTGFLPFRFQPVYIDYSPSGIGTTVFDHPA</sequence>
<organism evidence="3">
    <name type="scientific">Mycobacterium sp. N1003</name>
    <dbReference type="NCBI Taxonomy" id="1316351"/>
    <lineage>
        <taxon>Bacteria</taxon>
        <taxon>Bacillati</taxon>
        <taxon>Actinomycetota</taxon>
        <taxon>Actinomycetes</taxon>
        <taxon>Mycobacteriales</taxon>
        <taxon>Mycobacteriaceae</taxon>
        <taxon>Mycobacterium</taxon>
        <taxon>Mycobacterium tuberculosis complex</taxon>
    </lineage>
</organism>
<dbReference type="Gene3D" id="1.10.287.850">
    <property type="entry name" value="HP0062-like domain"/>
    <property type="match status" value="1"/>
</dbReference>
<feature type="domain" description="PE" evidence="1">
    <location>
        <begin position="4"/>
        <end position="93"/>
    </location>
</feature>
<dbReference type="Pfam" id="PF20729">
    <property type="entry name" value="PE-PGRS_C"/>
    <property type="match status" value="1"/>
</dbReference>
<evidence type="ECO:0000313" key="3">
    <source>
        <dbReference type="EMBL" id="AGI95247.1"/>
    </source>
</evidence>
<dbReference type="InterPro" id="IPR038332">
    <property type="entry name" value="PPE_sf"/>
</dbReference>
<feature type="domain" description="PE cleavage protein A C-terminal" evidence="2">
    <location>
        <begin position="194"/>
        <end position="477"/>
    </location>
</feature>
<dbReference type="InterPro" id="IPR048054">
    <property type="entry name" value="PecA_C"/>
</dbReference>
<dbReference type="InterPro" id="IPR048996">
    <property type="entry name" value="PGRS_rpt"/>
</dbReference>
<evidence type="ECO:0000259" key="1">
    <source>
        <dbReference type="Pfam" id="PF00934"/>
    </source>
</evidence>
<dbReference type="EMBL" id="JX181363">
    <property type="protein sequence ID" value="AGI95247.1"/>
    <property type="molecule type" value="Genomic_DNA"/>
</dbReference>
<dbReference type="InterPro" id="IPR000084">
    <property type="entry name" value="PE-PGRS_N"/>
</dbReference>
<accession>V9N0T7</accession>
<dbReference type="GO" id="GO:0004190">
    <property type="term" value="F:aspartic-type endopeptidase activity"/>
    <property type="evidence" value="ECO:0007669"/>
    <property type="project" value="InterPro"/>
</dbReference>
<dbReference type="NCBIfam" id="NF038019">
    <property type="entry name" value="PE_process_PecA"/>
    <property type="match status" value="1"/>
</dbReference>
<dbReference type="Gene3D" id="2.40.70.10">
    <property type="entry name" value="Acid Proteases"/>
    <property type="match status" value="1"/>
</dbReference>
<dbReference type="InterPro" id="IPR021109">
    <property type="entry name" value="Peptidase_aspartic_dom_sf"/>
</dbReference>
<evidence type="ECO:0000259" key="2">
    <source>
        <dbReference type="Pfam" id="PF20729"/>
    </source>
</evidence>
<reference evidence="3" key="1">
    <citation type="journal article" date="2014" name="MBio">
        <title>Sequence Diversity in the pe_pgrs Genes of Mycobacterium tuberculosis Is Independent of Human T Cell Recognition.</title>
        <authorList>
            <person name="Coscolla M."/>
            <person name="Richard C."/>
            <person name="Seiffert S."/>
            <person name="Davies D."/>
            <person name="Birrer S."/>
            <person name="Gagneux S."/>
            <person name="Ernst J."/>
        </authorList>
    </citation>
    <scope>NUCLEOTIDE SEQUENCE</scope>
    <source>
        <strain evidence="3">N1003</strain>
    </source>
</reference>
<dbReference type="Pfam" id="PF00934">
    <property type="entry name" value="PE"/>
    <property type="match status" value="1"/>
</dbReference>
<dbReference type="Pfam" id="PF21526">
    <property type="entry name" value="PGRS"/>
    <property type="match status" value="1"/>
</dbReference>
<protein>
    <submittedName>
        <fullName evidence="3">PE_PGRS35</fullName>
    </submittedName>
</protein>
<dbReference type="SUPFAM" id="SSF140459">
    <property type="entry name" value="PE/PPE dimer-like"/>
    <property type="match status" value="1"/>
</dbReference>